<sequence length="92" mass="10425">NSVWDLCWKLYKCVKQKKIPFSGIREISKFWENINNTSKEFWKPPDGLFGICGTKAYTILPGKWKGCCTLGIIQPGFFLVPLESGDELGIPV</sequence>
<dbReference type="AlphaFoldDB" id="A0A7L0ZU76"/>
<evidence type="ECO:0000313" key="1">
    <source>
        <dbReference type="EMBL" id="NXM32030.1"/>
    </source>
</evidence>
<feature type="non-terminal residue" evidence="1">
    <location>
        <position position="1"/>
    </location>
</feature>
<organism evidence="1 2">
    <name type="scientific">Oxyruncus cristatus</name>
    <name type="common">sharpbill</name>
    <dbReference type="NCBI Taxonomy" id="114331"/>
    <lineage>
        <taxon>Eukaryota</taxon>
        <taxon>Metazoa</taxon>
        <taxon>Chordata</taxon>
        <taxon>Craniata</taxon>
        <taxon>Vertebrata</taxon>
        <taxon>Euteleostomi</taxon>
        <taxon>Archelosauria</taxon>
        <taxon>Archosauria</taxon>
        <taxon>Dinosauria</taxon>
        <taxon>Saurischia</taxon>
        <taxon>Theropoda</taxon>
        <taxon>Coelurosauria</taxon>
        <taxon>Aves</taxon>
        <taxon>Neognathae</taxon>
        <taxon>Neoaves</taxon>
        <taxon>Telluraves</taxon>
        <taxon>Australaves</taxon>
        <taxon>Passeriformes</taxon>
        <taxon>Cotingidae</taxon>
        <taxon>Oxyruncus</taxon>
    </lineage>
</organism>
<accession>A0A7L0ZU76</accession>
<reference evidence="1 2" key="1">
    <citation type="submission" date="2019-09" db="EMBL/GenBank/DDBJ databases">
        <title>Bird 10,000 Genomes (B10K) Project - Family phase.</title>
        <authorList>
            <person name="Zhang G."/>
        </authorList>
    </citation>
    <scope>NUCLEOTIDE SEQUENCE [LARGE SCALE GENOMIC DNA]</scope>
    <source>
        <strain evidence="1">B10K-DU-002-07</strain>
        <tissue evidence="1">Muscle</tissue>
    </source>
</reference>
<gene>
    <name evidence="1" type="primary">Erv31_5</name>
    <name evidence="1" type="ORF">OXYCRI_R15767</name>
</gene>
<proteinExistence type="predicted"/>
<comment type="caution">
    <text evidence="1">The sequence shown here is derived from an EMBL/GenBank/DDBJ whole genome shotgun (WGS) entry which is preliminary data.</text>
</comment>
<dbReference type="EMBL" id="VXAY01004729">
    <property type="protein sequence ID" value="NXM32030.1"/>
    <property type="molecule type" value="Genomic_DNA"/>
</dbReference>
<name>A0A7L0ZU76_9PASS</name>
<evidence type="ECO:0000313" key="2">
    <source>
        <dbReference type="Proteomes" id="UP000564466"/>
    </source>
</evidence>
<protein>
    <submittedName>
        <fullName evidence="1">ENR1 protein</fullName>
    </submittedName>
</protein>
<feature type="non-terminal residue" evidence="1">
    <location>
        <position position="92"/>
    </location>
</feature>
<keyword evidence="2" id="KW-1185">Reference proteome</keyword>
<dbReference type="Proteomes" id="UP000564466">
    <property type="component" value="Unassembled WGS sequence"/>
</dbReference>